<feature type="compositionally biased region" description="Low complexity" evidence="3">
    <location>
        <begin position="220"/>
        <end position="235"/>
    </location>
</feature>
<feature type="compositionally biased region" description="Low complexity" evidence="3">
    <location>
        <begin position="95"/>
        <end position="107"/>
    </location>
</feature>
<organism evidence="5 6">
    <name type="scientific">Lyophyllum shimeji</name>
    <name type="common">Hon-shimeji</name>
    <name type="synonym">Tricholoma shimeji</name>
    <dbReference type="NCBI Taxonomy" id="47721"/>
    <lineage>
        <taxon>Eukaryota</taxon>
        <taxon>Fungi</taxon>
        <taxon>Dikarya</taxon>
        <taxon>Basidiomycota</taxon>
        <taxon>Agaricomycotina</taxon>
        <taxon>Agaricomycetes</taxon>
        <taxon>Agaricomycetidae</taxon>
        <taxon>Agaricales</taxon>
        <taxon>Tricholomatineae</taxon>
        <taxon>Lyophyllaceae</taxon>
        <taxon>Lyophyllum</taxon>
    </lineage>
</organism>
<feature type="compositionally biased region" description="Polar residues" evidence="3">
    <location>
        <begin position="398"/>
        <end position="407"/>
    </location>
</feature>
<evidence type="ECO:0000256" key="3">
    <source>
        <dbReference type="SAM" id="MobiDB-lite"/>
    </source>
</evidence>
<keyword evidence="1" id="KW-0507">mRNA processing</keyword>
<protein>
    <recommendedName>
        <fullName evidence="4">CAP-Gly domain-containing protein</fullName>
    </recommendedName>
</protein>
<dbReference type="PROSITE" id="PS00845">
    <property type="entry name" value="CAP_GLY_1"/>
    <property type="match status" value="1"/>
</dbReference>
<evidence type="ECO:0000313" key="6">
    <source>
        <dbReference type="Proteomes" id="UP001063166"/>
    </source>
</evidence>
<dbReference type="SUPFAM" id="SSF74924">
    <property type="entry name" value="Cap-Gly domain"/>
    <property type="match status" value="1"/>
</dbReference>
<feature type="compositionally biased region" description="Polar residues" evidence="3">
    <location>
        <begin position="29"/>
        <end position="40"/>
    </location>
</feature>
<comment type="caution">
    <text evidence="5">The sequence shown here is derived from an EMBL/GenBank/DDBJ whole genome shotgun (WGS) entry which is preliminary data.</text>
</comment>
<accession>A0A9P3UNB7</accession>
<dbReference type="OrthoDB" id="2130750at2759"/>
<dbReference type="Proteomes" id="UP001063166">
    <property type="component" value="Unassembled WGS sequence"/>
</dbReference>
<feature type="compositionally biased region" description="Low complexity" evidence="3">
    <location>
        <begin position="1093"/>
        <end position="1103"/>
    </location>
</feature>
<feature type="region of interest" description="Disordered" evidence="3">
    <location>
        <begin position="331"/>
        <end position="470"/>
    </location>
</feature>
<dbReference type="GO" id="GO:0006397">
    <property type="term" value="P:mRNA processing"/>
    <property type="evidence" value="ECO:0007669"/>
    <property type="project" value="UniProtKB-KW"/>
</dbReference>
<keyword evidence="6" id="KW-1185">Reference proteome</keyword>
<feature type="compositionally biased region" description="Low complexity" evidence="3">
    <location>
        <begin position="408"/>
        <end position="417"/>
    </location>
</feature>
<reference evidence="5" key="1">
    <citation type="submission" date="2022-07" db="EMBL/GenBank/DDBJ databases">
        <title>The genome of Lyophyllum shimeji provides insight into the initial evolution of ectomycorrhizal fungal genome.</title>
        <authorList>
            <person name="Kobayashi Y."/>
            <person name="Shibata T."/>
            <person name="Hirakawa H."/>
            <person name="Shigenobu S."/>
            <person name="Nishiyama T."/>
            <person name="Yamada A."/>
            <person name="Hasebe M."/>
            <person name="Kawaguchi M."/>
        </authorList>
    </citation>
    <scope>NUCLEOTIDE SEQUENCE</scope>
    <source>
        <strain evidence="5">AT787</strain>
    </source>
</reference>
<sequence>MSATPGKPRQSGIPGPGRTSGIPTPGRSRASSTVLQQNAPSADAEFMSRAFADAIKANDPAQHRLDYTRSSTASLSPKSASMTQSGRLSVAGRPSSVASTSSTTSSTYPKERAKTPVSARPPSRPPSRHSDAVGRSVARTFEVGDNVRIESLGYEGTLRYVGGIEGKLGVWAGVELSGGFTGKGKNNGSVNGIQYFSCPDNCGVFVAMTKLSPPTVGVGAAPRPSSVASSRGGRVTPALSGRMTPSSSSAFTGSRISTSACLSNGRITPSTSGRVTPSLSTGRVTPGTTPAARVRRTLAKSTASKPEVPVPVGQFTAGSIASKYMSMTAKQLSSRDAAPGSPSRHVAHLESPTRSQSSPSLYSRSMASPTRAAGSPFSTPKSGINSRISGVGGGLPTPSKNRPSLSTPRARIPSAIAMPPPASPMSSRSVSRSDKLSGDDLDGLEPPERSHALKSSSTNQSTRSESVTSIRSLTADDKALIDQLQSRIDALEYDNERLRAAHHTHDTGTEHLAQLQVAQQELEEAHNKIISLETALAICKGDVEDQRTLLKSMEEDKLRTVSALEDQNRATESRLCAQQAELDKQLALVSELLTRIDHQEATIRENKTVIDAKEEVISSLELKLAAVSAELQDEKQELSTQIDELRSAGQETIALYEERLSAADSQRYDLEHRITTLEARLHNAQKASSPPPASIGATSATEIDNETLREQVLHLQRKIATMEDTIEDAQATAEREEAAMRERIKRLKDKEDATRKELLDGRREVERMLKSEAAARARVEEIEEALRESTVALENARAEVEALRAELANLDGLVANSTGGDLSSRVAEATRRAANDKARYMAEIAQLQDSLEQYRAREQASVGAISNTQTSELKQENMVLQEKLSDRETKLEALTQSLDETLKELESLKKKNNRDATINNGLHDTLRPLPSSPSSKYDLSAAREEITGLKHIVQELQKENLAANQRIKILESENQLLSSEANQLRQEVQILEENLDKSLDQEEIVAGSSRAGSEESPRKLKEQQARMEMEQEQLRKRLVEAEMKSARTIHDLNKEISELEALVESKIYREDELEQELEKLREKLARQTKKSSKSSTDTLESRSTIGERQEQVCEICERPGHDIFNCEVLNKDGPVQLRSVEDLFCSDCESHGHTAAECPHSLDVF</sequence>
<keyword evidence="2" id="KW-0175">Coiled coil</keyword>
<feature type="coiled-coil region" evidence="2">
    <location>
        <begin position="884"/>
        <end position="911"/>
    </location>
</feature>
<dbReference type="PANTHER" id="PTHR34491">
    <property type="entry name" value="A-TYPE INCLUSION PROTEIN, PUTATIVE-RELATED"/>
    <property type="match status" value="1"/>
</dbReference>
<evidence type="ECO:0000256" key="1">
    <source>
        <dbReference type="ARBA" id="ARBA00022664"/>
    </source>
</evidence>
<dbReference type="InterPro" id="IPR036875">
    <property type="entry name" value="Znf_CCHC_sf"/>
</dbReference>
<feature type="compositionally biased region" description="Low complexity" evidence="3">
    <location>
        <begin position="455"/>
        <end position="466"/>
    </location>
</feature>
<name>A0A9P3UNB7_LYOSH</name>
<feature type="region of interest" description="Disordered" evidence="3">
    <location>
        <begin position="58"/>
        <end position="137"/>
    </location>
</feature>
<evidence type="ECO:0000313" key="5">
    <source>
        <dbReference type="EMBL" id="GLB37166.1"/>
    </source>
</evidence>
<dbReference type="SUPFAM" id="SSF57756">
    <property type="entry name" value="Retrovirus zinc finger-like domains"/>
    <property type="match status" value="1"/>
</dbReference>
<dbReference type="PROSITE" id="PS50245">
    <property type="entry name" value="CAP_GLY_2"/>
    <property type="match status" value="1"/>
</dbReference>
<feature type="coiled-coil region" evidence="2">
    <location>
        <begin position="610"/>
        <end position="813"/>
    </location>
</feature>
<dbReference type="EMBL" id="BRPK01000004">
    <property type="protein sequence ID" value="GLB37166.1"/>
    <property type="molecule type" value="Genomic_DNA"/>
</dbReference>
<dbReference type="InterPro" id="IPR036859">
    <property type="entry name" value="CAP-Gly_dom_sf"/>
</dbReference>
<dbReference type="Pfam" id="PF01302">
    <property type="entry name" value="CAP_GLY"/>
    <property type="match status" value="1"/>
</dbReference>
<dbReference type="Gene3D" id="4.10.60.10">
    <property type="entry name" value="Zinc finger, CCHC-type"/>
    <property type="match status" value="1"/>
</dbReference>
<proteinExistence type="predicted"/>
<dbReference type="Gene3D" id="2.30.30.190">
    <property type="entry name" value="CAP Gly-rich-like domain"/>
    <property type="match status" value="1"/>
</dbReference>
<feature type="coiled-coil region" evidence="2">
    <location>
        <begin position="481"/>
        <end position="535"/>
    </location>
</feature>
<feature type="region of interest" description="Disordered" evidence="3">
    <location>
        <begin position="220"/>
        <end position="291"/>
    </location>
</feature>
<dbReference type="SMART" id="SM01052">
    <property type="entry name" value="CAP_GLY"/>
    <property type="match status" value="1"/>
</dbReference>
<feature type="compositionally biased region" description="Polar residues" evidence="3">
    <location>
        <begin position="376"/>
        <end position="388"/>
    </location>
</feature>
<feature type="compositionally biased region" description="Low complexity" evidence="3">
    <location>
        <begin position="70"/>
        <end position="81"/>
    </location>
</feature>
<dbReference type="InterPro" id="IPR000938">
    <property type="entry name" value="CAP-Gly_domain"/>
</dbReference>
<feature type="compositionally biased region" description="Low complexity" evidence="3">
    <location>
        <begin position="352"/>
        <end position="365"/>
    </location>
</feature>
<dbReference type="PANTHER" id="PTHR34491:SF156">
    <property type="entry name" value="KINESIN MOTOR DOMAIN-CONTAINING PROTEIN"/>
    <property type="match status" value="1"/>
</dbReference>
<feature type="compositionally biased region" description="Polar residues" evidence="3">
    <location>
        <begin position="243"/>
        <end position="288"/>
    </location>
</feature>
<evidence type="ECO:0000259" key="4">
    <source>
        <dbReference type="PROSITE" id="PS50245"/>
    </source>
</evidence>
<dbReference type="AlphaFoldDB" id="A0A9P3UNB7"/>
<dbReference type="Gene3D" id="1.20.5.340">
    <property type="match status" value="1"/>
</dbReference>
<evidence type="ECO:0000256" key="2">
    <source>
        <dbReference type="SAM" id="Coils"/>
    </source>
</evidence>
<feature type="region of interest" description="Disordered" evidence="3">
    <location>
        <begin position="1086"/>
        <end position="1105"/>
    </location>
</feature>
<gene>
    <name evidence="5" type="ORF">LshimejAT787_0402170</name>
</gene>
<dbReference type="GO" id="GO:0003676">
    <property type="term" value="F:nucleic acid binding"/>
    <property type="evidence" value="ECO:0007669"/>
    <property type="project" value="InterPro"/>
</dbReference>
<feature type="domain" description="CAP-Gly" evidence="4">
    <location>
        <begin position="162"/>
        <end position="207"/>
    </location>
</feature>
<dbReference type="GO" id="GO:0008270">
    <property type="term" value="F:zinc ion binding"/>
    <property type="evidence" value="ECO:0007669"/>
    <property type="project" value="InterPro"/>
</dbReference>
<feature type="region of interest" description="Disordered" evidence="3">
    <location>
        <begin position="1"/>
        <end position="42"/>
    </location>
</feature>
<feature type="region of interest" description="Disordered" evidence="3">
    <location>
        <begin position="916"/>
        <end position="936"/>
    </location>
</feature>